<keyword evidence="2" id="KW-1015">Disulfide bond</keyword>
<comment type="similarity">
    <text evidence="3">Belongs to the PMEI family.</text>
</comment>
<dbReference type="SMART" id="SM00856">
    <property type="entry name" value="PMEI"/>
    <property type="match status" value="1"/>
</dbReference>
<dbReference type="NCBIfam" id="TIGR01614">
    <property type="entry name" value="PME_inhib"/>
    <property type="match status" value="1"/>
</dbReference>
<dbReference type="Gene3D" id="1.20.140.40">
    <property type="entry name" value="Invertase/pectin methylesterase inhibitor family protein"/>
    <property type="match status" value="1"/>
</dbReference>
<sequence>MAYPRLLLAIFVLLFLHQNLFSSAGARGVVEQTCKHAAHTGVDFDFCVRTLKKNPKSRTAGTQGLAIIATEQAAKEFQQVWDTVEKLLHGNVTEANKEALSVCSDVYGDGVDELMGAITFIKSRSKSDAITYLSSALTDVMTCDDAFEEFGNQTLVDKLNADARKISSLALAITTLL</sequence>
<dbReference type="CDD" id="cd15795">
    <property type="entry name" value="PMEI-Pla_a_1_like"/>
    <property type="match status" value="1"/>
</dbReference>
<accession>A0A835S8W6</accession>
<dbReference type="EMBL" id="JADCNM010000001">
    <property type="protein sequence ID" value="KAG0503819.1"/>
    <property type="molecule type" value="Genomic_DNA"/>
</dbReference>
<dbReference type="SUPFAM" id="SSF101148">
    <property type="entry name" value="Plant invertase/pectin methylesterase inhibitor"/>
    <property type="match status" value="1"/>
</dbReference>
<dbReference type="Proteomes" id="UP000639772">
    <property type="component" value="Chromosome 1"/>
</dbReference>
<evidence type="ECO:0000313" key="7">
    <source>
        <dbReference type="Proteomes" id="UP000639772"/>
    </source>
</evidence>
<evidence type="ECO:0000256" key="3">
    <source>
        <dbReference type="ARBA" id="ARBA00038471"/>
    </source>
</evidence>
<feature type="domain" description="Pectinesterase inhibitor" evidence="5">
    <location>
        <begin position="25"/>
        <end position="173"/>
    </location>
</feature>
<dbReference type="InterPro" id="IPR034088">
    <property type="entry name" value="Pla_a_1-like"/>
</dbReference>
<evidence type="ECO:0000256" key="2">
    <source>
        <dbReference type="ARBA" id="ARBA00023157"/>
    </source>
</evidence>
<evidence type="ECO:0000256" key="4">
    <source>
        <dbReference type="SAM" id="SignalP"/>
    </source>
</evidence>
<evidence type="ECO:0000256" key="1">
    <source>
        <dbReference type="ARBA" id="ARBA00022729"/>
    </source>
</evidence>
<reference evidence="6 7" key="1">
    <citation type="journal article" date="2020" name="Nat. Food">
        <title>A phased Vanilla planifolia genome enables genetic improvement of flavour and production.</title>
        <authorList>
            <person name="Hasing T."/>
            <person name="Tang H."/>
            <person name="Brym M."/>
            <person name="Khazi F."/>
            <person name="Huang T."/>
            <person name="Chambers A.H."/>
        </authorList>
    </citation>
    <scope>NUCLEOTIDE SEQUENCE [LARGE SCALE GENOMIC DNA]</scope>
    <source>
        <tissue evidence="6">Leaf</tissue>
    </source>
</reference>
<evidence type="ECO:0000313" key="6">
    <source>
        <dbReference type="EMBL" id="KAG0503819.1"/>
    </source>
</evidence>
<name>A0A835S8W6_VANPL</name>
<organism evidence="6 7">
    <name type="scientific">Vanilla planifolia</name>
    <name type="common">Vanilla</name>
    <dbReference type="NCBI Taxonomy" id="51239"/>
    <lineage>
        <taxon>Eukaryota</taxon>
        <taxon>Viridiplantae</taxon>
        <taxon>Streptophyta</taxon>
        <taxon>Embryophyta</taxon>
        <taxon>Tracheophyta</taxon>
        <taxon>Spermatophyta</taxon>
        <taxon>Magnoliopsida</taxon>
        <taxon>Liliopsida</taxon>
        <taxon>Asparagales</taxon>
        <taxon>Orchidaceae</taxon>
        <taxon>Vanilloideae</taxon>
        <taxon>Vanilleae</taxon>
        <taxon>Vanilla</taxon>
    </lineage>
</organism>
<proteinExistence type="inferred from homology"/>
<dbReference type="AlphaFoldDB" id="A0A835S8W6"/>
<gene>
    <name evidence="6" type="ORF">HPP92_003891</name>
</gene>
<keyword evidence="1 4" id="KW-0732">Signal</keyword>
<dbReference type="Pfam" id="PF04043">
    <property type="entry name" value="PMEI"/>
    <property type="match status" value="1"/>
</dbReference>
<dbReference type="OrthoDB" id="1872906at2759"/>
<evidence type="ECO:0000259" key="5">
    <source>
        <dbReference type="SMART" id="SM00856"/>
    </source>
</evidence>
<dbReference type="PANTHER" id="PTHR35357">
    <property type="entry name" value="OS02G0537100 PROTEIN"/>
    <property type="match status" value="1"/>
</dbReference>
<dbReference type="InterPro" id="IPR035513">
    <property type="entry name" value="Invertase/methylesterase_inhib"/>
</dbReference>
<dbReference type="GO" id="GO:0004857">
    <property type="term" value="F:enzyme inhibitor activity"/>
    <property type="evidence" value="ECO:0007669"/>
    <property type="project" value="InterPro"/>
</dbReference>
<feature type="chain" id="PRO_5032785180" description="Pectinesterase inhibitor domain-containing protein" evidence="4">
    <location>
        <begin position="23"/>
        <end position="177"/>
    </location>
</feature>
<comment type="caution">
    <text evidence="6">The sequence shown here is derived from an EMBL/GenBank/DDBJ whole genome shotgun (WGS) entry which is preliminary data.</text>
</comment>
<protein>
    <recommendedName>
        <fullName evidence="5">Pectinesterase inhibitor domain-containing protein</fullName>
    </recommendedName>
</protein>
<dbReference type="InterPro" id="IPR006501">
    <property type="entry name" value="Pectinesterase_inhib_dom"/>
</dbReference>
<feature type="signal peptide" evidence="4">
    <location>
        <begin position="1"/>
        <end position="22"/>
    </location>
</feature>
<dbReference type="PANTHER" id="PTHR35357:SF8">
    <property type="entry name" value="OS01G0111000 PROTEIN"/>
    <property type="match status" value="1"/>
</dbReference>